<reference evidence="2 3" key="1">
    <citation type="submission" date="2024-03" db="EMBL/GenBank/DDBJ databases">
        <title>Adaptation during the transition from Ophiocordyceps entomopathogen to insect associate is accompanied by gene loss and intensified selection.</title>
        <authorList>
            <person name="Ward C.M."/>
            <person name="Onetto C.A."/>
            <person name="Borneman A.R."/>
        </authorList>
    </citation>
    <scope>NUCLEOTIDE SEQUENCE [LARGE SCALE GENOMIC DNA]</scope>
    <source>
        <strain evidence="2">AWRI1</strain>
        <tissue evidence="2">Single Adult Female</tissue>
    </source>
</reference>
<evidence type="ECO:0000256" key="1">
    <source>
        <dbReference type="SAM" id="MobiDB-lite"/>
    </source>
</evidence>
<evidence type="ECO:0000313" key="3">
    <source>
        <dbReference type="Proteomes" id="UP001367676"/>
    </source>
</evidence>
<feature type="region of interest" description="Disordered" evidence="1">
    <location>
        <begin position="31"/>
        <end position="64"/>
    </location>
</feature>
<dbReference type="EMBL" id="JBBCAQ010000004">
    <property type="protein sequence ID" value="KAK7604307.1"/>
    <property type="molecule type" value="Genomic_DNA"/>
</dbReference>
<proteinExistence type="predicted"/>
<dbReference type="AlphaFoldDB" id="A0AAN9YAV7"/>
<name>A0AAN9YAV7_9HEMI</name>
<feature type="compositionally biased region" description="Basic and acidic residues" evidence="1">
    <location>
        <begin position="42"/>
        <end position="51"/>
    </location>
</feature>
<gene>
    <name evidence="2" type="ORF">V9T40_004580</name>
</gene>
<sequence>MIGGLLDVSMSRCDVIRSKDYRQWGEKLNENNKRANRRRARAASERLKSFEKVSGPSPSLGHCSPRSLKRRWQNWELSCDPPTWKLAYRLALRNLKIKLARGSKSCHQVEEAEQILVRHDA</sequence>
<keyword evidence="3" id="KW-1185">Reference proteome</keyword>
<comment type="caution">
    <text evidence="2">The sequence shown here is derived from an EMBL/GenBank/DDBJ whole genome shotgun (WGS) entry which is preliminary data.</text>
</comment>
<organism evidence="2 3">
    <name type="scientific">Parthenolecanium corni</name>
    <dbReference type="NCBI Taxonomy" id="536013"/>
    <lineage>
        <taxon>Eukaryota</taxon>
        <taxon>Metazoa</taxon>
        <taxon>Ecdysozoa</taxon>
        <taxon>Arthropoda</taxon>
        <taxon>Hexapoda</taxon>
        <taxon>Insecta</taxon>
        <taxon>Pterygota</taxon>
        <taxon>Neoptera</taxon>
        <taxon>Paraneoptera</taxon>
        <taxon>Hemiptera</taxon>
        <taxon>Sternorrhyncha</taxon>
        <taxon>Coccoidea</taxon>
        <taxon>Coccidae</taxon>
        <taxon>Parthenolecanium</taxon>
    </lineage>
</organism>
<protein>
    <submittedName>
        <fullName evidence="2">Uncharacterized protein</fullName>
    </submittedName>
</protein>
<evidence type="ECO:0000313" key="2">
    <source>
        <dbReference type="EMBL" id="KAK7604307.1"/>
    </source>
</evidence>
<dbReference type="Proteomes" id="UP001367676">
    <property type="component" value="Unassembled WGS sequence"/>
</dbReference>
<accession>A0AAN9YAV7</accession>